<evidence type="ECO:0000259" key="1">
    <source>
        <dbReference type="SMART" id="SM00507"/>
    </source>
</evidence>
<dbReference type="GO" id="GO:0008270">
    <property type="term" value="F:zinc ion binding"/>
    <property type="evidence" value="ECO:0007669"/>
    <property type="project" value="InterPro"/>
</dbReference>
<dbReference type="AlphaFoldDB" id="A0A975R1P1"/>
<sequence length="217" mass="25269">MRSLQKSQEPEVLARNRTSWTESYVEAARSKRTPIAYWRRRPIPEVLLAETDRRCAYCDSHVIHVAQPHIEHYRPRKSYPELVVAWDNLTVACPRCNALKLDNFSEKLPLVNPFIDDPMDHFIFYGDMVFAPESLRGEYTIQILGLNREDIVSMRKQRMLNMERLVASWRKAPPVLRNGILSEIHVQFESGEYEASVRTMLQAFGVPLPNKKQSQSK</sequence>
<dbReference type="CDD" id="cd00085">
    <property type="entry name" value="HNHc"/>
    <property type="match status" value="1"/>
</dbReference>
<dbReference type="SMART" id="SM00507">
    <property type="entry name" value="HNHc"/>
    <property type="match status" value="1"/>
</dbReference>
<proteinExistence type="predicted"/>
<dbReference type="RefSeq" id="WP_210229904.1">
    <property type="nucleotide sequence ID" value="NZ_CP076022.1"/>
</dbReference>
<dbReference type="GO" id="GO:0004519">
    <property type="term" value="F:endonuclease activity"/>
    <property type="evidence" value="ECO:0007669"/>
    <property type="project" value="UniProtKB-KW"/>
</dbReference>
<keyword evidence="2" id="KW-0378">Hydrolase</keyword>
<evidence type="ECO:0000313" key="3">
    <source>
        <dbReference type="Proteomes" id="UP000676885"/>
    </source>
</evidence>
<keyword evidence="2" id="KW-0540">Nuclease</keyword>
<dbReference type="Proteomes" id="UP000676885">
    <property type="component" value="Chromosome"/>
</dbReference>
<dbReference type="Gene3D" id="1.10.30.50">
    <property type="match status" value="1"/>
</dbReference>
<dbReference type="InterPro" id="IPR002711">
    <property type="entry name" value="HNH"/>
</dbReference>
<feature type="domain" description="HNH nuclease" evidence="1">
    <location>
        <begin position="43"/>
        <end position="98"/>
    </location>
</feature>
<protein>
    <submittedName>
        <fullName evidence="2">HNH endonuclease</fullName>
    </submittedName>
</protein>
<evidence type="ECO:0000313" key="2">
    <source>
        <dbReference type="EMBL" id="QWC10701.1"/>
    </source>
</evidence>
<accession>A0A975R1P1</accession>
<dbReference type="KEGG" id="ajg:KKR91_03480"/>
<gene>
    <name evidence="2" type="ORF">KKR91_03480</name>
</gene>
<keyword evidence="2" id="KW-0255">Endonuclease</keyword>
<dbReference type="Pfam" id="PF01844">
    <property type="entry name" value="HNH"/>
    <property type="match status" value="1"/>
</dbReference>
<organism evidence="2 3">
    <name type="scientific">Arthrobacter jiangjiafuii</name>
    <dbReference type="NCBI Taxonomy" id="2817475"/>
    <lineage>
        <taxon>Bacteria</taxon>
        <taxon>Bacillati</taxon>
        <taxon>Actinomycetota</taxon>
        <taxon>Actinomycetes</taxon>
        <taxon>Micrococcales</taxon>
        <taxon>Micrococcaceae</taxon>
        <taxon>Arthrobacter</taxon>
    </lineage>
</organism>
<reference evidence="2 3" key="1">
    <citation type="submission" date="2021-05" db="EMBL/GenBank/DDBJ databases">
        <title>Novel species in genus Arthrobacter.</title>
        <authorList>
            <person name="Zhang G."/>
        </authorList>
    </citation>
    <scope>NUCLEOTIDE SEQUENCE [LARGE SCALE GENOMIC DNA]</scope>
    <source>
        <strain evidence="3">zg-ZUI227</strain>
    </source>
</reference>
<dbReference type="GO" id="GO:0003676">
    <property type="term" value="F:nucleic acid binding"/>
    <property type="evidence" value="ECO:0007669"/>
    <property type="project" value="InterPro"/>
</dbReference>
<keyword evidence="3" id="KW-1185">Reference proteome</keyword>
<name>A0A975R1P1_9MICC</name>
<dbReference type="EMBL" id="CP076022">
    <property type="protein sequence ID" value="QWC10701.1"/>
    <property type="molecule type" value="Genomic_DNA"/>
</dbReference>
<dbReference type="InterPro" id="IPR003615">
    <property type="entry name" value="HNH_nuc"/>
</dbReference>